<evidence type="ECO:0000256" key="1">
    <source>
        <dbReference type="HAMAP-Rule" id="MF_01851"/>
    </source>
</evidence>
<dbReference type="InterPro" id="IPR053707">
    <property type="entry name" value="UPF0637_domain_sf"/>
</dbReference>
<dbReference type="RefSeq" id="WP_126015851.1">
    <property type="nucleotide sequence ID" value="NZ_CP034437.1"/>
</dbReference>
<reference evidence="3" key="1">
    <citation type="submission" date="2018-12" db="EMBL/GenBank/DDBJ databases">
        <title>Genome sequence of Peanibacillus sp.</title>
        <authorList>
            <person name="Subramani G."/>
            <person name="Srinivasan S."/>
            <person name="Kim M.K."/>
        </authorList>
    </citation>
    <scope>NUCLEOTIDE SEQUENCE [LARGE SCALE GENOMIC DNA]</scope>
    <source>
        <strain evidence="3">18JY67-1</strain>
    </source>
</reference>
<proteinExistence type="inferred from homology"/>
<dbReference type="PIRSF" id="PIRSF021332">
    <property type="entry name" value="DUF1054"/>
    <property type="match status" value="1"/>
</dbReference>
<comment type="similarity">
    <text evidence="1">Belongs to the UPF0637 family.</text>
</comment>
<organism evidence="2 3">
    <name type="scientific">Paenibacillus albus</name>
    <dbReference type="NCBI Taxonomy" id="2495582"/>
    <lineage>
        <taxon>Bacteria</taxon>
        <taxon>Bacillati</taxon>
        <taxon>Bacillota</taxon>
        <taxon>Bacilli</taxon>
        <taxon>Bacillales</taxon>
        <taxon>Paenibacillaceae</taxon>
        <taxon>Paenibacillus</taxon>
    </lineage>
</organism>
<dbReference type="AlphaFoldDB" id="A0A3S9A4H3"/>
<evidence type="ECO:0000313" key="3">
    <source>
        <dbReference type="Proteomes" id="UP000272528"/>
    </source>
</evidence>
<dbReference type="Gene3D" id="3.30.930.20">
    <property type="entry name" value="Protein of unknown function DUF1054"/>
    <property type="match status" value="1"/>
</dbReference>
<evidence type="ECO:0000313" key="2">
    <source>
        <dbReference type="EMBL" id="AZN40596.1"/>
    </source>
</evidence>
<sequence length="217" mass="24219">MTTQAATEQISTFTGFTADDFDVFAVPGLEARMTALIDHIRPKLHELGELLSPWLTELCGEPMFPHVAKHARRTINPPNDTWIAFAPGKRGYKMFPHFQIGLFGSHLFVQFAIIYESDNKSVFADHALAQMDDIMKHIPAEYVWSGNHMVPGGDTQGELGSEGLAQLLQRLRSVKASEALCGIIIDRNDPLLKDGEAFIAKVKETFQTVLPLYKMSF</sequence>
<dbReference type="InterPro" id="IPR009403">
    <property type="entry name" value="UPF0637"/>
</dbReference>
<name>A0A3S9A4H3_9BACL</name>
<dbReference type="HAMAP" id="MF_01851">
    <property type="entry name" value="UPF0637"/>
    <property type="match status" value="1"/>
</dbReference>
<dbReference type="OrthoDB" id="9812818at2"/>
<accession>A0A3S9A4H3</accession>
<gene>
    <name evidence="2" type="ORF">EJC50_13750</name>
</gene>
<dbReference type="Proteomes" id="UP000272528">
    <property type="component" value="Chromosome"/>
</dbReference>
<dbReference type="EMBL" id="CP034437">
    <property type="protein sequence ID" value="AZN40596.1"/>
    <property type="molecule type" value="Genomic_DNA"/>
</dbReference>
<keyword evidence="3" id="KW-1185">Reference proteome</keyword>
<dbReference type="SUPFAM" id="SSF142913">
    <property type="entry name" value="YktB/PF0168-like"/>
    <property type="match status" value="1"/>
</dbReference>
<dbReference type="Pfam" id="PF06335">
    <property type="entry name" value="DUF1054"/>
    <property type="match status" value="1"/>
</dbReference>
<protein>
    <recommendedName>
        <fullName evidence="1">UPF0637 protein EJC50_13750</fullName>
    </recommendedName>
</protein>
<dbReference type="KEGG" id="palb:EJC50_13750"/>